<dbReference type="EMBL" id="JAHRIM010090096">
    <property type="protein sequence ID" value="MEQ2276521.1"/>
    <property type="molecule type" value="Genomic_DNA"/>
</dbReference>
<gene>
    <name evidence="2" type="ORF">XENORESO_004302</name>
</gene>
<feature type="transmembrane region" description="Helical" evidence="1">
    <location>
        <begin position="6"/>
        <end position="30"/>
    </location>
</feature>
<organism evidence="2 3">
    <name type="scientific">Xenotaenia resolanae</name>
    <dbReference type="NCBI Taxonomy" id="208358"/>
    <lineage>
        <taxon>Eukaryota</taxon>
        <taxon>Metazoa</taxon>
        <taxon>Chordata</taxon>
        <taxon>Craniata</taxon>
        <taxon>Vertebrata</taxon>
        <taxon>Euteleostomi</taxon>
        <taxon>Actinopterygii</taxon>
        <taxon>Neopterygii</taxon>
        <taxon>Teleostei</taxon>
        <taxon>Neoteleostei</taxon>
        <taxon>Acanthomorphata</taxon>
        <taxon>Ovalentaria</taxon>
        <taxon>Atherinomorphae</taxon>
        <taxon>Cyprinodontiformes</taxon>
        <taxon>Goodeidae</taxon>
        <taxon>Xenotaenia</taxon>
    </lineage>
</organism>
<reference evidence="2 3" key="1">
    <citation type="submission" date="2021-06" db="EMBL/GenBank/DDBJ databases">
        <authorList>
            <person name="Palmer J.M."/>
        </authorList>
    </citation>
    <scope>NUCLEOTIDE SEQUENCE [LARGE SCALE GENOMIC DNA]</scope>
    <source>
        <strain evidence="2 3">XR_2019</strain>
        <tissue evidence="2">Muscle</tissue>
    </source>
</reference>
<dbReference type="InterPro" id="IPR050473">
    <property type="entry name" value="A2M/Complement_sys"/>
</dbReference>
<proteinExistence type="predicted"/>
<keyword evidence="1" id="KW-0812">Transmembrane</keyword>
<dbReference type="PANTHER" id="PTHR11412">
    <property type="entry name" value="MACROGLOBULIN / COMPLEMENT"/>
    <property type="match status" value="1"/>
</dbReference>
<comment type="caution">
    <text evidence="2">The sequence shown here is derived from an EMBL/GenBank/DDBJ whole genome shotgun (WGS) entry which is preliminary data.</text>
</comment>
<name>A0ABV0X3U6_9TELE</name>
<feature type="non-terminal residue" evidence="2">
    <location>
        <position position="127"/>
    </location>
</feature>
<protein>
    <submittedName>
        <fullName evidence="2">Uncharacterized protein</fullName>
    </submittedName>
</protein>
<keyword evidence="1" id="KW-0472">Membrane</keyword>
<accession>A0ABV0X3U6</accession>
<dbReference type="Gene3D" id="2.60.40.1930">
    <property type="match status" value="1"/>
</dbReference>
<dbReference type="Proteomes" id="UP001444071">
    <property type="component" value="Unassembled WGS sequence"/>
</dbReference>
<evidence type="ECO:0000256" key="1">
    <source>
        <dbReference type="SAM" id="Phobius"/>
    </source>
</evidence>
<evidence type="ECO:0000313" key="3">
    <source>
        <dbReference type="Proteomes" id="UP001444071"/>
    </source>
</evidence>
<keyword evidence="1" id="KW-1133">Transmembrane helix</keyword>
<evidence type="ECO:0000313" key="2">
    <source>
        <dbReference type="EMBL" id="MEQ2276521.1"/>
    </source>
</evidence>
<sequence>QSIPPAFQSTQSIICLTALLIDGAACSGLLRMARRRIEAYILVSEDQPDHPELAELCLEGDRIVNMSFPLSDQPVFGEWFVFVEVQGQTYNKSFEVQKYVMPKFELVIVPPPYIRDLSSCEQASVTA</sequence>
<keyword evidence="3" id="KW-1185">Reference proteome</keyword>
<dbReference type="PANTHER" id="PTHR11412:SF139">
    <property type="entry name" value="C3 AND PZP-LIKE ALPHA-2-MACROGLOBULIN DOMAIN-CONTAINING PROTEIN 8"/>
    <property type="match status" value="1"/>
</dbReference>
<feature type="non-terminal residue" evidence="2">
    <location>
        <position position="1"/>
    </location>
</feature>